<dbReference type="InterPro" id="IPR006439">
    <property type="entry name" value="HAD-SF_hydro_IA"/>
</dbReference>
<dbReference type="SFLD" id="SFLDS00003">
    <property type="entry name" value="Haloacid_Dehalogenase"/>
    <property type="match status" value="1"/>
</dbReference>
<dbReference type="EMBL" id="LCTV02000005">
    <property type="protein sequence ID" value="PRQ74789.1"/>
    <property type="molecule type" value="Genomic_DNA"/>
</dbReference>
<dbReference type="InterPro" id="IPR023214">
    <property type="entry name" value="HAD_sf"/>
</dbReference>
<dbReference type="Proteomes" id="UP000239560">
    <property type="component" value="Unassembled WGS sequence"/>
</dbReference>
<keyword evidence="1" id="KW-0378">Hydrolase</keyword>
<dbReference type="InterPro" id="IPR052898">
    <property type="entry name" value="ACAD10-like"/>
</dbReference>
<evidence type="ECO:0000313" key="3">
    <source>
        <dbReference type="Proteomes" id="UP000199069"/>
    </source>
</evidence>
<dbReference type="CDD" id="cd02603">
    <property type="entry name" value="HAD_sEH-N_like"/>
    <property type="match status" value="1"/>
</dbReference>
<dbReference type="OrthoDB" id="1694274at2759"/>
<evidence type="ECO:0000313" key="2">
    <source>
        <dbReference type="EMBL" id="PRQ74789.1"/>
    </source>
</evidence>
<sequence>MPYKAVIFDIGGVVVGSPVEAISRAEKLWNLPKHWINAAITAMGDDGPFQRFERGEMGQDEFYPEFGARLGDVETNNQAYRVYCKRAGIECPPLPEKVQIDGKELWGLMMDPATEPDPVVVEAINRLRASQRYKVAALTNNFAPTGTVPTRHISTTPYRPISTSELRAALKEVAKAGAGEAKGTASEMMKGLFDAYIESCVEGLRKPDPRFFQLALDILGVEPHETVFLDDIGHNLAAAKKLGIKTIRVKHGRSKEAIRELEQTLGMDLMSGKAARL</sequence>
<gene>
    <name evidence="1" type="primary">FGENESH: predicted gene_5.45</name>
    <name evidence="2" type="ORF">AAT19DRAFT_13811</name>
    <name evidence="1" type="ORF">BN2166_0025000</name>
</gene>
<dbReference type="PANTHER" id="PTHR47829:SF1">
    <property type="entry name" value="HAD FAMILY PHOSPHATASE"/>
    <property type="match status" value="1"/>
</dbReference>
<evidence type="ECO:0000313" key="1">
    <source>
        <dbReference type="EMBL" id="CTR06639.1"/>
    </source>
</evidence>
<name>A0A0K3CA59_RHOTO</name>
<reference evidence="2 4" key="2">
    <citation type="journal article" date="2018" name="Elife">
        <title>Functional genomics of lipid metabolism in the oleaginous yeast Rhodosporidium toruloides.</title>
        <authorList>
            <person name="Coradetti S.T."/>
            <person name="Pinel D."/>
            <person name="Geiselman G."/>
            <person name="Ito M."/>
            <person name="Mondo S."/>
            <person name="Reilly M.C."/>
            <person name="Cheng Y.F."/>
            <person name="Bauer S."/>
            <person name="Grigoriev I."/>
            <person name="Gladden J.M."/>
            <person name="Simmons B.A."/>
            <person name="Brem R."/>
            <person name="Arkin A.P."/>
            <person name="Skerker J.M."/>
        </authorList>
    </citation>
    <scope>NUCLEOTIDE SEQUENCE [LARGE SCALE GENOMIC DNA]</scope>
    <source>
        <strain evidence="2 4">NBRC 0880</strain>
    </source>
</reference>
<proteinExistence type="predicted"/>
<dbReference type="Gene3D" id="1.10.150.240">
    <property type="entry name" value="Putative phosphatase, domain 2"/>
    <property type="match status" value="1"/>
</dbReference>
<protein>
    <submittedName>
        <fullName evidence="1">BY PROTMAP: gi|472585840|gb|EMS23382.1| Haloacid dehalogenase-like hydrolase [Rhodosporidium toruloides NP11] gi|647395766|emb|CDR37451.1| RHTO0S02e15016g1_1 [Rhodosporidium toruloides]</fullName>
    </submittedName>
    <submittedName>
        <fullName evidence="2">HAD-like domain-containing protein</fullName>
    </submittedName>
</protein>
<organism evidence="1 3">
    <name type="scientific">Rhodotorula toruloides</name>
    <name type="common">Yeast</name>
    <name type="synonym">Rhodosporidium toruloides</name>
    <dbReference type="NCBI Taxonomy" id="5286"/>
    <lineage>
        <taxon>Eukaryota</taxon>
        <taxon>Fungi</taxon>
        <taxon>Dikarya</taxon>
        <taxon>Basidiomycota</taxon>
        <taxon>Pucciniomycotina</taxon>
        <taxon>Microbotryomycetes</taxon>
        <taxon>Sporidiobolales</taxon>
        <taxon>Sporidiobolaceae</taxon>
        <taxon>Rhodotorula</taxon>
    </lineage>
</organism>
<reference evidence="1 3" key="1">
    <citation type="submission" date="2015-07" db="EMBL/GenBank/DDBJ databases">
        <authorList>
            <person name="Cajimat M.N.B."/>
            <person name="Milazzo M.L."/>
            <person name="Fulhorst C.F."/>
        </authorList>
    </citation>
    <scope>NUCLEOTIDE SEQUENCE [LARGE SCALE GENOMIC DNA]</scope>
    <source>
        <strain evidence="1">Single colony</strain>
    </source>
</reference>
<dbReference type="SUPFAM" id="SSF56784">
    <property type="entry name" value="HAD-like"/>
    <property type="match status" value="1"/>
</dbReference>
<dbReference type="GO" id="GO:0016791">
    <property type="term" value="F:phosphatase activity"/>
    <property type="evidence" value="ECO:0007669"/>
    <property type="project" value="UniProtKB-ARBA"/>
</dbReference>
<accession>A0A0K3CA59</accession>
<dbReference type="OMA" id="TAPNGFW"/>
<dbReference type="PANTHER" id="PTHR47829">
    <property type="entry name" value="HYDROLASE, PUTATIVE (AFU_ORTHOLOGUE AFUA_1G12880)-RELATED"/>
    <property type="match status" value="1"/>
</dbReference>
<dbReference type="EMBL" id="CWKI01000005">
    <property type="protein sequence ID" value="CTR06639.1"/>
    <property type="molecule type" value="Genomic_DNA"/>
</dbReference>
<evidence type="ECO:0000313" key="4">
    <source>
        <dbReference type="Proteomes" id="UP000239560"/>
    </source>
</evidence>
<dbReference type="Proteomes" id="UP000199069">
    <property type="component" value="Unassembled WGS sequence"/>
</dbReference>
<keyword evidence="3" id="KW-1185">Reference proteome</keyword>
<dbReference type="InterPro" id="IPR023198">
    <property type="entry name" value="PGP-like_dom2"/>
</dbReference>
<dbReference type="STRING" id="5286.A0A0K3CA59"/>
<dbReference type="Pfam" id="PF00702">
    <property type="entry name" value="Hydrolase"/>
    <property type="match status" value="1"/>
</dbReference>
<dbReference type="Gene3D" id="3.40.50.1000">
    <property type="entry name" value="HAD superfamily/HAD-like"/>
    <property type="match status" value="1"/>
</dbReference>
<dbReference type="NCBIfam" id="TIGR01509">
    <property type="entry name" value="HAD-SF-IA-v3"/>
    <property type="match status" value="1"/>
</dbReference>
<dbReference type="SFLD" id="SFLDG01129">
    <property type="entry name" value="C1.5:_HAD__Beta-PGM__Phosphata"/>
    <property type="match status" value="1"/>
</dbReference>
<dbReference type="AlphaFoldDB" id="A0A0K3CA59"/>
<dbReference type="InterPro" id="IPR036412">
    <property type="entry name" value="HAD-like_sf"/>
</dbReference>